<sequence>MNLTSRGYGEMKEVTASNNNNDIWNYAKEGTDVGL</sequence>
<evidence type="ECO:0000313" key="3">
    <source>
        <dbReference type="Proteomes" id="UP000006727"/>
    </source>
</evidence>
<evidence type="ECO:0000313" key="2">
    <source>
        <dbReference type="EnsemblPlants" id="Pp3c7_3753V3.1"/>
    </source>
</evidence>
<evidence type="ECO:0000313" key="1">
    <source>
        <dbReference type="EMBL" id="PNR50685.1"/>
    </source>
</evidence>
<keyword evidence="3" id="KW-1185">Reference proteome</keyword>
<accession>A0A2K1KA76</accession>
<proteinExistence type="predicted"/>
<dbReference type="InParanoid" id="A0A2K1KA76"/>
<reference evidence="1 3" key="1">
    <citation type="journal article" date="2008" name="Science">
        <title>The Physcomitrella genome reveals evolutionary insights into the conquest of land by plants.</title>
        <authorList>
            <person name="Rensing S."/>
            <person name="Lang D."/>
            <person name="Zimmer A."/>
            <person name="Terry A."/>
            <person name="Salamov A."/>
            <person name="Shapiro H."/>
            <person name="Nishiyama T."/>
            <person name="Perroud P.-F."/>
            <person name="Lindquist E."/>
            <person name="Kamisugi Y."/>
            <person name="Tanahashi T."/>
            <person name="Sakakibara K."/>
            <person name="Fujita T."/>
            <person name="Oishi K."/>
            <person name="Shin-I T."/>
            <person name="Kuroki Y."/>
            <person name="Toyoda A."/>
            <person name="Suzuki Y."/>
            <person name="Hashimoto A."/>
            <person name="Yamaguchi K."/>
            <person name="Sugano A."/>
            <person name="Kohara Y."/>
            <person name="Fujiyama A."/>
            <person name="Anterola A."/>
            <person name="Aoki S."/>
            <person name="Ashton N."/>
            <person name="Barbazuk W.B."/>
            <person name="Barker E."/>
            <person name="Bennetzen J."/>
            <person name="Bezanilla M."/>
            <person name="Blankenship R."/>
            <person name="Cho S.H."/>
            <person name="Dutcher S."/>
            <person name="Estelle M."/>
            <person name="Fawcett J.A."/>
            <person name="Gundlach H."/>
            <person name="Hanada K."/>
            <person name="Heyl A."/>
            <person name="Hicks K.A."/>
            <person name="Hugh J."/>
            <person name="Lohr M."/>
            <person name="Mayer K."/>
            <person name="Melkozernov A."/>
            <person name="Murata T."/>
            <person name="Nelson D."/>
            <person name="Pils B."/>
            <person name="Prigge M."/>
            <person name="Reiss B."/>
            <person name="Renner T."/>
            <person name="Rombauts S."/>
            <person name="Rushton P."/>
            <person name="Sanderfoot A."/>
            <person name="Schween G."/>
            <person name="Shiu S.-H."/>
            <person name="Stueber K."/>
            <person name="Theodoulou F.L."/>
            <person name="Tu H."/>
            <person name="Van de Peer Y."/>
            <person name="Verrier P.J."/>
            <person name="Waters E."/>
            <person name="Wood A."/>
            <person name="Yang L."/>
            <person name="Cove D."/>
            <person name="Cuming A."/>
            <person name="Hasebe M."/>
            <person name="Lucas S."/>
            <person name="Mishler D.B."/>
            <person name="Reski R."/>
            <person name="Grigoriev I."/>
            <person name="Quatrano R.S."/>
            <person name="Boore J.L."/>
        </authorList>
    </citation>
    <scope>NUCLEOTIDE SEQUENCE [LARGE SCALE GENOMIC DNA]</scope>
    <source>
        <strain evidence="2 3">cv. Gransden 2004</strain>
    </source>
</reference>
<dbReference type="AlphaFoldDB" id="A0A2K1KA76"/>
<dbReference type="Gramene" id="Pp3c7_3753V3.1">
    <property type="protein sequence ID" value="Pp3c7_3753V3.1"/>
    <property type="gene ID" value="Pp3c7_3753"/>
</dbReference>
<organism evidence="1">
    <name type="scientific">Physcomitrium patens</name>
    <name type="common">Spreading-leaved earth moss</name>
    <name type="synonym">Physcomitrella patens</name>
    <dbReference type="NCBI Taxonomy" id="3218"/>
    <lineage>
        <taxon>Eukaryota</taxon>
        <taxon>Viridiplantae</taxon>
        <taxon>Streptophyta</taxon>
        <taxon>Embryophyta</taxon>
        <taxon>Bryophyta</taxon>
        <taxon>Bryophytina</taxon>
        <taxon>Bryopsida</taxon>
        <taxon>Funariidae</taxon>
        <taxon>Funariales</taxon>
        <taxon>Funariaceae</taxon>
        <taxon>Physcomitrium</taxon>
    </lineage>
</organism>
<dbReference type="EMBL" id="ABEU02000007">
    <property type="protein sequence ID" value="PNR50685.1"/>
    <property type="molecule type" value="Genomic_DNA"/>
</dbReference>
<dbReference type="EnsemblPlants" id="Pp3c7_3753V3.1">
    <property type="protein sequence ID" value="Pp3c7_3753V3.1"/>
    <property type="gene ID" value="Pp3c7_3753"/>
</dbReference>
<dbReference type="Proteomes" id="UP000006727">
    <property type="component" value="Chromosome 7"/>
</dbReference>
<gene>
    <name evidence="1" type="ORF">PHYPA_009871</name>
</gene>
<reference evidence="2" key="3">
    <citation type="submission" date="2020-12" db="UniProtKB">
        <authorList>
            <consortium name="EnsemblPlants"/>
        </authorList>
    </citation>
    <scope>IDENTIFICATION</scope>
</reference>
<reference evidence="1 3" key="2">
    <citation type="journal article" date="2018" name="Plant J.">
        <title>The Physcomitrella patens chromosome-scale assembly reveals moss genome structure and evolution.</title>
        <authorList>
            <person name="Lang D."/>
            <person name="Ullrich K.K."/>
            <person name="Murat F."/>
            <person name="Fuchs J."/>
            <person name="Jenkins J."/>
            <person name="Haas F.B."/>
            <person name="Piednoel M."/>
            <person name="Gundlach H."/>
            <person name="Van Bel M."/>
            <person name="Meyberg R."/>
            <person name="Vives C."/>
            <person name="Morata J."/>
            <person name="Symeonidi A."/>
            <person name="Hiss M."/>
            <person name="Muchero W."/>
            <person name="Kamisugi Y."/>
            <person name="Saleh O."/>
            <person name="Blanc G."/>
            <person name="Decker E.L."/>
            <person name="van Gessel N."/>
            <person name="Grimwood J."/>
            <person name="Hayes R.D."/>
            <person name="Graham S.W."/>
            <person name="Gunter L.E."/>
            <person name="McDaniel S.F."/>
            <person name="Hoernstein S.N.W."/>
            <person name="Larsson A."/>
            <person name="Li F.W."/>
            <person name="Perroud P.F."/>
            <person name="Phillips J."/>
            <person name="Ranjan P."/>
            <person name="Rokshar D.S."/>
            <person name="Rothfels C.J."/>
            <person name="Schneider L."/>
            <person name="Shu S."/>
            <person name="Stevenson D.W."/>
            <person name="Thummler F."/>
            <person name="Tillich M."/>
            <person name="Villarreal Aguilar J.C."/>
            <person name="Widiez T."/>
            <person name="Wong G.K."/>
            <person name="Wymore A."/>
            <person name="Zhang Y."/>
            <person name="Zimmer A.D."/>
            <person name="Quatrano R.S."/>
            <person name="Mayer K.F.X."/>
            <person name="Goodstein D."/>
            <person name="Casacuberta J.M."/>
            <person name="Vandepoele K."/>
            <person name="Reski R."/>
            <person name="Cuming A.C."/>
            <person name="Tuskan G.A."/>
            <person name="Maumus F."/>
            <person name="Salse J."/>
            <person name="Schmutz J."/>
            <person name="Rensing S.A."/>
        </authorList>
    </citation>
    <scope>NUCLEOTIDE SEQUENCE [LARGE SCALE GENOMIC DNA]</scope>
    <source>
        <strain evidence="2 3">cv. Gransden 2004</strain>
    </source>
</reference>
<name>A0A2K1KA76_PHYPA</name>
<protein>
    <submittedName>
        <fullName evidence="1 2">Uncharacterized protein</fullName>
    </submittedName>
</protein>